<name>A0A7X0MU96_9GAMM</name>
<comment type="caution">
    <text evidence="1">The sequence shown here is derived from an EMBL/GenBank/DDBJ whole genome shotgun (WGS) entry which is preliminary data.</text>
</comment>
<evidence type="ECO:0000313" key="2">
    <source>
        <dbReference type="Proteomes" id="UP000528457"/>
    </source>
</evidence>
<keyword evidence="1" id="KW-0808">Transferase</keyword>
<accession>A0A7X0MU96</accession>
<evidence type="ECO:0000313" key="1">
    <source>
        <dbReference type="EMBL" id="MBB6520038.1"/>
    </source>
</evidence>
<reference evidence="1 2" key="1">
    <citation type="submission" date="2020-08" db="EMBL/GenBank/DDBJ databases">
        <title>Genomic Encyclopedia of Type Strains, Phase IV (KMG-IV): sequencing the most valuable type-strain genomes for metagenomic binning, comparative biology and taxonomic classification.</title>
        <authorList>
            <person name="Goeker M."/>
        </authorList>
    </citation>
    <scope>NUCLEOTIDE SEQUENCE [LARGE SCALE GENOMIC DNA]</scope>
    <source>
        <strain evidence="1 2">DSM 22368</strain>
    </source>
</reference>
<proteinExistence type="predicted"/>
<protein>
    <submittedName>
        <fullName evidence="1">Prenyltransferase beta subunit</fullName>
    </submittedName>
</protein>
<dbReference type="EMBL" id="JACHHT010000001">
    <property type="protein sequence ID" value="MBB6520038.1"/>
    <property type="molecule type" value="Genomic_DNA"/>
</dbReference>
<dbReference type="InParanoid" id="A0A7X0MU96"/>
<organism evidence="1 2">
    <name type="scientific">Pseudoteredinibacter isoporae</name>
    <dbReference type="NCBI Taxonomy" id="570281"/>
    <lineage>
        <taxon>Bacteria</taxon>
        <taxon>Pseudomonadati</taxon>
        <taxon>Pseudomonadota</taxon>
        <taxon>Gammaproteobacteria</taxon>
        <taxon>Cellvibrionales</taxon>
        <taxon>Cellvibrionaceae</taxon>
        <taxon>Pseudoteredinibacter</taxon>
    </lineage>
</organism>
<dbReference type="Proteomes" id="UP000528457">
    <property type="component" value="Unassembled WGS sequence"/>
</dbReference>
<dbReference type="AlphaFoldDB" id="A0A7X0MU96"/>
<gene>
    <name evidence="1" type="ORF">HNR48_000316</name>
</gene>
<dbReference type="RefSeq" id="WP_166852428.1">
    <property type="nucleotide sequence ID" value="NZ_JAAONY010000001.1"/>
</dbReference>
<dbReference type="GO" id="GO:0016740">
    <property type="term" value="F:transferase activity"/>
    <property type="evidence" value="ECO:0007669"/>
    <property type="project" value="UniProtKB-KW"/>
</dbReference>
<sequence>MSDKPHQPGSITMPAELKALYNKLDAIFGIPKTTLNAEEQAREKQISDAIEKIMESSGEGELNFQQETELATQYDALDKLYGVRSYESLSIDEKSQVNKIYQQIEAYYDEHPEARFDEDISFDDLDFTLLNKDVNTLTSFDFPAELAG</sequence>
<keyword evidence="2" id="KW-1185">Reference proteome</keyword>